<dbReference type="InterPro" id="IPR016181">
    <property type="entry name" value="Acyl_CoA_acyltransferase"/>
</dbReference>
<dbReference type="RefSeq" id="WP_244759800.1">
    <property type="nucleotide sequence ID" value="NZ_JALJCJ010000001.1"/>
</dbReference>
<gene>
    <name evidence="2" type="ORF">GB928_022025</name>
</gene>
<comment type="caution">
    <text evidence="2">The sequence shown here is derived from an EMBL/GenBank/DDBJ whole genome shotgun (WGS) entry which is preliminary data.</text>
</comment>
<dbReference type="GO" id="GO:0016746">
    <property type="term" value="F:acyltransferase activity"/>
    <property type="evidence" value="ECO:0007669"/>
    <property type="project" value="UniProtKB-KW"/>
</dbReference>
<dbReference type="SUPFAM" id="SSF55729">
    <property type="entry name" value="Acyl-CoA N-acyltransferases (Nat)"/>
    <property type="match status" value="1"/>
</dbReference>
<proteinExistence type="predicted"/>
<dbReference type="Gene3D" id="3.40.630.30">
    <property type="match status" value="1"/>
</dbReference>
<accession>A0ABT8XJG2</accession>
<dbReference type="PROSITE" id="PS51186">
    <property type="entry name" value="GNAT"/>
    <property type="match status" value="1"/>
</dbReference>
<name>A0ABT8XJG2_9HYPH</name>
<dbReference type="Proteomes" id="UP001177080">
    <property type="component" value="Unassembled WGS sequence"/>
</dbReference>
<keyword evidence="3" id="KW-1185">Reference proteome</keyword>
<feature type="domain" description="N-acetyltransferase" evidence="1">
    <location>
        <begin position="99"/>
        <end position="226"/>
    </location>
</feature>
<evidence type="ECO:0000313" key="2">
    <source>
        <dbReference type="EMBL" id="MDO6123881.1"/>
    </source>
</evidence>
<dbReference type="EMBL" id="WHSC02000009">
    <property type="protein sequence ID" value="MDO6123881.1"/>
    <property type="molecule type" value="Genomic_DNA"/>
</dbReference>
<organism evidence="2 3">
    <name type="scientific">Shinella curvata</name>
    <dbReference type="NCBI Taxonomy" id="1817964"/>
    <lineage>
        <taxon>Bacteria</taxon>
        <taxon>Pseudomonadati</taxon>
        <taxon>Pseudomonadota</taxon>
        <taxon>Alphaproteobacteria</taxon>
        <taxon>Hyphomicrobiales</taxon>
        <taxon>Rhizobiaceae</taxon>
        <taxon>Shinella</taxon>
    </lineage>
</organism>
<keyword evidence="2" id="KW-0808">Transferase</keyword>
<dbReference type="Pfam" id="PF08445">
    <property type="entry name" value="FR47"/>
    <property type="match status" value="1"/>
</dbReference>
<dbReference type="CDD" id="cd04301">
    <property type="entry name" value="NAT_SF"/>
    <property type="match status" value="1"/>
</dbReference>
<reference evidence="2" key="1">
    <citation type="submission" date="2022-04" db="EMBL/GenBank/DDBJ databases">
        <title>Shinella lacus sp. nov., a novel member of the genus Shinella from water.</title>
        <authorList>
            <person name="Deng Y."/>
        </authorList>
    </citation>
    <scope>NUCLEOTIDE SEQUENCE</scope>
    <source>
        <strain evidence="2">JCM 31239</strain>
    </source>
</reference>
<dbReference type="InterPro" id="IPR000182">
    <property type="entry name" value="GNAT_dom"/>
</dbReference>
<dbReference type="EC" id="2.3.1.-" evidence="2"/>
<protein>
    <submittedName>
        <fullName evidence="2">GNAT family N-acetyltransferase</fullName>
        <ecNumber evidence="2">2.3.1.-</ecNumber>
    </submittedName>
</protein>
<sequence>MRNAVLDRPIWSALATAHAALGECAGLARRYRPGLLALAGTETDTPQAMADFAALSRPGETLYFLQADPILPPTGFEVLVAAEAVQMIAQAGAVVASDEAIVALGEEDAEEMLALAILTKPGPFSLKSQALGRFWGVREGGRIVAMAGERMKQPGYTELSGVCTHPDHRGKGYARRLSLHVAARIFESGAQPYLHAYASNAAAIGLYETIGFSQRRSMYVAALRRPD</sequence>
<evidence type="ECO:0000313" key="3">
    <source>
        <dbReference type="Proteomes" id="UP001177080"/>
    </source>
</evidence>
<keyword evidence="2" id="KW-0012">Acyltransferase</keyword>
<evidence type="ECO:0000259" key="1">
    <source>
        <dbReference type="PROSITE" id="PS51186"/>
    </source>
</evidence>
<dbReference type="InterPro" id="IPR013653">
    <property type="entry name" value="GCN5-like_dom"/>
</dbReference>